<name>A0A165YYV4_9AGAM</name>
<accession>A0A165YYV4</accession>
<gene>
    <name evidence="2" type="ORF">FIBSPDRAFT_873018</name>
</gene>
<dbReference type="AlphaFoldDB" id="A0A165YYV4"/>
<keyword evidence="3" id="KW-1185">Reference proteome</keyword>
<evidence type="ECO:0000313" key="3">
    <source>
        <dbReference type="Proteomes" id="UP000076532"/>
    </source>
</evidence>
<dbReference type="EMBL" id="KV417687">
    <property type="protein sequence ID" value="KZP10062.1"/>
    <property type="molecule type" value="Genomic_DNA"/>
</dbReference>
<evidence type="ECO:0000256" key="1">
    <source>
        <dbReference type="SAM" id="MobiDB-lite"/>
    </source>
</evidence>
<organism evidence="2 3">
    <name type="scientific">Athelia psychrophila</name>
    <dbReference type="NCBI Taxonomy" id="1759441"/>
    <lineage>
        <taxon>Eukaryota</taxon>
        <taxon>Fungi</taxon>
        <taxon>Dikarya</taxon>
        <taxon>Basidiomycota</taxon>
        <taxon>Agaricomycotina</taxon>
        <taxon>Agaricomycetes</taxon>
        <taxon>Agaricomycetidae</taxon>
        <taxon>Atheliales</taxon>
        <taxon>Atheliaceae</taxon>
        <taxon>Athelia</taxon>
    </lineage>
</organism>
<protein>
    <submittedName>
        <fullName evidence="2">Uncharacterized protein</fullName>
    </submittedName>
</protein>
<reference evidence="2 3" key="1">
    <citation type="journal article" date="2016" name="Mol. Biol. Evol.">
        <title>Comparative Genomics of Early-Diverging Mushroom-Forming Fungi Provides Insights into the Origins of Lignocellulose Decay Capabilities.</title>
        <authorList>
            <person name="Nagy L.G."/>
            <person name="Riley R."/>
            <person name="Tritt A."/>
            <person name="Adam C."/>
            <person name="Daum C."/>
            <person name="Floudas D."/>
            <person name="Sun H."/>
            <person name="Yadav J.S."/>
            <person name="Pangilinan J."/>
            <person name="Larsson K.H."/>
            <person name="Matsuura K."/>
            <person name="Barry K."/>
            <person name="Labutti K."/>
            <person name="Kuo R."/>
            <person name="Ohm R.A."/>
            <person name="Bhattacharya S.S."/>
            <person name="Shirouzu T."/>
            <person name="Yoshinaga Y."/>
            <person name="Martin F.M."/>
            <person name="Grigoriev I.V."/>
            <person name="Hibbett D.S."/>
        </authorList>
    </citation>
    <scope>NUCLEOTIDE SEQUENCE [LARGE SCALE GENOMIC DNA]</scope>
    <source>
        <strain evidence="2 3">CBS 109695</strain>
    </source>
</reference>
<dbReference type="Proteomes" id="UP000076532">
    <property type="component" value="Unassembled WGS sequence"/>
</dbReference>
<sequence length="102" mass="11180">MGSWTIALRVFAPVSEDTIVGGGMGECNRGEDAGAEIPVIWLCTCIHYDTWSLRQGHSAKEDSQDDRSFRRELETQGCDEAVGADAGWGTGGGESVRRRKRY</sequence>
<feature type="region of interest" description="Disordered" evidence="1">
    <location>
        <begin position="81"/>
        <end position="102"/>
    </location>
</feature>
<proteinExistence type="predicted"/>
<evidence type="ECO:0000313" key="2">
    <source>
        <dbReference type="EMBL" id="KZP10062.1"/>
    </source>
</evidence>